<keyword evidence="2" id="KW-0963">Cytoplasm</keyword>
<reference evidence="12 13" key="1">
    <citation type="journal article" date="2006" name="Nature">
        <title>Global trends of whole-genome duplications revealed by the ciliate Paramecium tetraurelia.</title>
        <authorList>
            <consortium name="Genoscope"/>
            <person name="Aury J.-M."/>
            <person name="Jaillon O."/>
            <person name="Duret L."/>
            <person name="Noel B."/>
            <person name="Jubin C."/>
            <person name="Porcel B.M."/>
            <person name="Segurens B."/>
            <person name="Daubin V."/>
            <person name="Anthouard V."/>
            <person name="Aiach N."/>
            <person name="Arnaiz O."/>
            <person name="Billaut A."/>
            <person name="Beisson J."/>
            <person name="Blanc I."/>
            <person name="Bouhouche K."/>
            <person name="Camara F."/>
            <person name="Duharcourt S."/>
            <person name="Guigo R."/>
            <person name="Gogendeau D."/>
            <person name="Katinka M."/>
            <person name="Keller A.-M."/>
            <person name="Kissmehl R."/>
            <person name="Klotz C."/>
            <person name="Koll F."/>
            <person name="Le Moue A."/>
            <person name="Lepere C."/>
            <person name="Malinsky S."/>
            <person name="Nowacki M."/>
            <person name="Nowak J.K."/>
            <person name="Plattner H."/>
            <person name="Poulain J."/>
            <person name="Ruiz F."/>
            <person name="Serrano V."/>
            <person name="Zagulski M."/>
            <person name="Dessen P."/>
            <person name="Betermier M."/>
            <person name="Weissenbach J."/>
            <person name="Scarpelli C."/>
            <person name="Schachter V."/>
            <person name="Sperling L."/>
            <person name="Meyer E."/>
            <person name="Cohen J."/>
            <person name="Wincker P."/>
        </authorList>
    </citation>
    <scope>NUCLEOTIDE SEQUENCE [LARGE SCALE GENOMIC DNA]</scope>
    <source>
        <strain evidence="12 13">Stock d4-2</strain>
    </source>
</reference>
<dbReference type="OrthoDB" id="3176171at2759"/>
<dbReference type="SUPFAM" id="SSF52540">
    <property type="entry name" value="P-loop containing nucleoside triphosphate hydrolases"/>
    <property type="match status" value="1"/>
</dbReference>
<keyword evidence="6 9" id="KW-0505">Motor protein</keyword>
<sequence length="489" mass="55916">MEAPKIIVAVRKRPLSKKEVKEGQKDIVEVQGNTVILREPRVKVDLTRFMEEFTFNFDAAIDQFCSNEELYKSLVQPMVQAAINGTKITCFAYGQTGSGKTYTMLGDQNVVGIYTLAAFDLFQMVPNSISISVSFYEIYCSKLFDLLNDRQQLVAREDAKGQVIIAGLSECKVNHVQEFLKTVDMGIKSRVTAQNSVNQDSSRSHAILQINLRQSNKMIGKLSFIDLAGSERGADVVEHHRQTRIDGAEINKSLLALKECIRALDLNKNHTPFRGSKLTQVLKDSFTGNCRTLMIGTISSCHKDAEHSLNTLRYADRVKELRTPQSSNAADQLARELMLPRQYNLNNQFFDGPSAPRSISPPKLFELDEKEEDEIIYHEPNKNLNLKDKHEELIQKILKEERALKTAHRDHIDDLVDLTKEDMKLLQMYNQPNSIVEDYVDELDRVLSLKIGLIKKLKSRLQQFKQHLMDEQDLSLQCQTHFYQKQHQN</sequence>
<evidence type="ECO:0000259" key="11">
    <source>
        <dbReference type="PROSITE" id="PS50067"/>
    </source>
</evidence>
<dbReference type="InterPro" id="IPR019821">
    <property type="entry name" value="Kinesin_motor_CS"/>
</dbReference>
<dbReference type="STRING" id="5888.A0DV53"/>
<dbReference type="PRINTS" id="PR00380">
    <property type="entry name" value="KINESINHEAVY"/>
</dbReference>
<evidence type="ECO:0000256" key="10">
    <source>
        <dbReference type="RuleBase" id="RU000394"/>
    </source>
</evidence>
<comment type="subcellular location">
    <subcellularLocation>
        <location evidence="1">Cytoplasm</location>
        <location evidence="1">Cytoskeleton</location>
    </subcellularLocation>
</comment>
<evidence type="ECO:0000256" key="8">
    <source>
        <dbReference type="ARBA" id="ARBA00061030"/>
    </source>
</evidence>
<dbReference type="PANTHER" id="PTHR47971">
    <property type="entry name" value="KINESIN-RELATED PROTEIN 6"/>
    <property type="match status" value="1"/>
</dbReference>
<dbReference type="Gene3D" id="3.40.850.10">
    <property type="entry name" value="Kinesin motor domain"/>
    <property type="match status" value="1"/>
</dbReference>
<organism evidence="12 13">
    <name type="scientific">Paramecium tetraurelia</name>
    <dbReference type="NCBI Taxonomy" id="5888"/>
    <lineage>
        <taxon>Eukaryota</taxon>
        <taxon>Sar</taxon>
        <taxon>Alveolata</taxon>
        <taxon>Ciliophora</taxon>
        <taxon>Intramacronucleata</taxon>
        <taxon>Oligohymenophorea</taxon>
        <taxon>Peniculida</taxon>
        <taxon>Parameciidae</taxon>
        <taxon>Paramecium</taxon>
    </lineage>
</organism>
<feature type="domain" description="Kinesin motor" evidence="11">
    <location>
        <begin position="5"/>
        <end position="321"/>
    </location>
</feature>
<dbReference type="CDD" id="cd01367">
    <property type="entry name" value="KISc_KIF2_like"/>
    <property type="match status" value="1"/>
</dbReference>
<proteinExistence type="inferred from homology"/>
<evidence type="ECO:0000256" key="5">
    <source>
        <dbReference type="ARBA" id="ARBA00022840"/>
    </source>
</evidence>
<dbReference type="GO" id="GO:0008017">
    <property type="term" value="F:microtubule binding"/>
    <property type="evidence" value="ECO:0007669"/>
    <property type="project" value="InterPro"/>
</dbReference>
<dbReference type="PANTHER" id="PTHR47971:SF8">
    <property type="entry name" value="KINESIN-LIKE PROTEIN"/>
    <property type="match status" value="1"/>
</dbReference>
<accession>A0DV53</accession>
<evidence type="ECO:0000256" key="6">
    <source>
        <dbReference type="ARBA" id="ARBA00023175"/>
    </source>
</evidence>
<name>A0DV53_PARTE</name>
<dbReference type="GeneID" id="5040102"/>
<keyword evidence="4 9" id="KW-0547">Nucleotide-binding</keyword>
<evidence type="ECO:0000256" key="7">
    <source>
        <dbReference type="ARBA" id="ARBA00023212"/>
    </source>
</evidence>
<dbReference type="Pfam" id="PF00225">
    <property type="entry name" value="Kinesin"/>
    <property type="match status" value="1"/>
</dbReference>
<dbReference type="InterPro" id="IPR027417">
    <property type="entry name" value="P-loop_NTPase"/>
</dbReference>
<dbReference type="SMART" id="SM00129">
    <property type="entry name" value="KISc"/>
    <property type="match status" value="1"/>
</dbReference>
<keyword evidence="13" id="KW-1185">Reference proteome</keyword>
<dbReference type="InterPro" id="IPR001752">
    <property type="entry name" value="Kinesin_motor_dom"/>
</dbReference>
<dbReference type="GO" id="GO:0007018">
    <property type="term" value="P:microtubule-based movement"/>
    <property type="evidence" value="ECO:0007669"/>
    <property type="project" value="InterPro"/>
</dbReference>
<comment type="similarity">
    <text evidence="8">Belongs to the TRAFAC class myosin-kinesin ATPase superfamily. Kinesin family. KIN-13 subfamily.</text>
</comment>
<dbReference type="PROSITE" id="PS00411">
    <property type="entry name" value="KINESIN_MOTOR_1"/>
    <property type="match status" value="1"/>
</dbReference>
<evidence type="ECO:0000256" key="9">
    <source>
        <dbReference type="PROSITE-ProRule" id="PRU00283"/>
    </source>
</evidence>
<dbReference type="GO" id="GO:0007019">
    <property type="term" value="P:microtubule depolymerization"/>
    <property type="evidence" value="ECO:0000318"/>
    <property type="project" value="GO_Central"/>
</dbReference>
<dbReference type="GO" id="GO:0003777">
    <property type="term" value="F:microtubule motor activity"/>
    <property type="evidence" value="ECO:0000318"/>
    <property type="project" value="GO_Central"/>
</dbReference>
<feature type="binding site" evidence="9">
    <location>
        <begin position="94"/>
        <end position="101"/>
    </location>
    <ligand>
        <name>ATP</name>
        <dbReference type="ChEBI" id="CHEBI:30616"/>
    </ligand>
</feature>
<dbReference type="FunFam" id="3.40.850.10:FF:000012">
    <property type="entry name" value="Kinesin-like protein"/>
    <property type="match status" value="1"/>
</dbReference>
<protein>
    <recommendedName>
        <fullName evidence="10">Kinesin-like protein</fullName>
    </recommendedName>
</protein>
<dbReference type="KEGG" id="ptm:GSPATT00020583001"/>
<dbReference type="eggNOG" id="KOG0246">
    <property type="taxonomic scope" value="Eukaryota"/>
</dbReference>
<evidence type="ECO:0000256" key="3">
    <source>
        <dbReference type="ARBA" id="ARBA00022701"/>
    </source>
</evidence>
<evidence type="ECO:0000256" key="2">
    <source>
        <dbReference type="ARBA" id="ARBA00022490"/>
    </source>
</evidence>
<dbReference type="PROSITE" id="PS50067">
    <property type="entry name" value="KINESIN_MOTOR_2"/>
    <property type="match status" value="1"/>
</dbReference>
<dbReference type="InterPro" id="IPR036961">
    <property type="entry name" value="Kinesin_motor_dom_sf"/>
</dbReference>
<keyword evidence="7" id="KW-0206">Cytoskeleton</keyword>
<dbReference type="HOGENOM" id="CLU_001485_19_1_1"/>
<dbReference type="InParanoid" id="A0DV53"/>
<evidence type="ECO:0000313" key="12">
    <source>
        <dbReference type="EMBL" id="CAK86920.1"/>
    </source>
</evidence>
<dbReference type="Proteomes" id="UP000000600">
    <property type="component" value="Unassembled WGS sequence"/>
</dbReference>
<dbReference type="EMBL" id="CT868596">
    <property type="protein sequence ID" value="CAK86920.1"/>
    <property type="molecule type" value="Genomic_DNA"/>
</dbReference>
<dbReference type="GO" id="GO:0005524">
    <property type="term" value="F:ATP binding"/>
    <property type="evidence" value="ECO:0007669"/>
    <property type="project" value="UniProtKB-UniRule"/>
</dbReference>
<dbReference type="InterPro" id="IPR027640">
    <property type="entry name" value="Kinesin-like_fam"/>
</dbReference>
<dbReference type="AlphaFoldDB" id="A0DV53"/>
<keyword evidence="5 9" id="KW-0067">ATP-binding</keyword>
<keyword evidence="3 10" id="KW-0493">Microtubule</keyword>
<dbReference type="RefSeq" id="XP_001454317.1">
    <property type="nucleotide sequence ID" value="XM_001454280.1"/>
</dbReference>
<evidence type="ECO:0000313" key="13">
    <source>
        <dbReference type="Proteomes" id="UP000000600"/>
    </source>
</evidence>
<evidence type="ECO:0000256" key="4">
    <source>
        <dbReference type="ARBA" id="ARBA00022741"/>
    </source>
</evidence>
<dbReference type="OMA" id="YIENHEF"/>
<gene>
    <name evidence="12" type="ORF">GSPATT00020583001</name>
</gene>
<dbReference type="GO" id="GO:0005874">
    <property type="term" value="C:microtubule"/>
    <property type="evidence" value="ECO:0000318"/>
    <property type="project" value="GO_Central"/>
</dbReference>
<evidence type="ECO:0000256" key="1">
    <source>
        <dbReference type="ARBA" id="ARBA00004245"/>
    </source>
</evidence>